<protein>
    <submittedName>
        <fullName evidence="3">C-type lectin domain-containing protein</fullName>
    </submittedName>
</protein>
<dbReference type="Proteomes" id="UP000887578">
    <property type="component" value="Unplaced"/>
</dbReference>
<feature type="domain" description="C-type lectin" evidence="1">
    <location>
        <begin position="1"/>
        <end position="93"/>
    </location>
</feature>
<dbReference type="CDD" id="cd00037">
    <property type="entry name" value="CLECT"/>
    <property type="match status" value="2"/>
</dbReference>
<feature type="domain" description="C-type lectin" evidence="1">
    <location>
        <begin position="108"/>
        <end position="236"/>
    </location>
</feature>
<dbReference type="PROSITE" id="PS50041">
    <property type="entry name" value="C_TYPE_LECTIN_2"/>
    <property type="match status" value="2"/>
</dbReference>
<evidence type="ECO:0000313" key="2">
    <source>
        <dbReference type="Proteomes" id="UP000887578"/>
    </source>
</evidence>
<sequence>MDGNLVSIHDMFENMFISGESYHFFTENDFWIGANDIQTINKWSWTDNTSFDFSSWDKGQPQNNSGPLCVSSMMNGARWNANDCFISKPYICELKVPMCSEGWTYFESTNFCYKLIQHDATWNEAELSCKNLNAHLVSLHSYDEALFVTYLASNITARNGDTCNDYYQTWIGLSTPDNNTTWDWTDGTSFDYKNWGLTEPDLPGKQNCVVMWIRQPCTYGWDATPTEWDNLQCNAKILNNVCKKARSV</sequence>
<evidence type="ECO:0000259" key="1">
    <source>
        <dbReference type="PROSITE" id="PS50041"/>
    </source>
</evidence>
<proteinExistence type="predicted"/>
<dbReference type="WBParaSite" id="PDA_v2.g30976.t1">
    <property type="protein sequence ID" value="PDA_v2.g30976.t1"/>
    <property type="gene ID" value="PDA_v2.g30976"/>
</dbReference>
<dbReference type="PANTHER" id="PTHR22803">
    <property type="entry name" value="MANNOSE, PHOSPHOLIPASE, LECTIN RECEPTOR RELATED"/>
    <property type="match status" value="1"/>
</dbReference>
<organism evidence="2 3">
    <name type="scientific">Panagrolaimus davidi</name>
    <dbReference type="NCBI Taxonomy" id="227884"/>
    <lineage>
        <taxon>Eukaryota</taxon>
        <taxon>Metazoa</taxon>
        <taxon>Ecdysozoa</taxon>
        <taxon>Nematoda</taxon>
        <taxon>Chromadorea</taxon>
        <taxon>Rhabditida</taxon>
        <taxon>Tylenchina</taxon>
        <taxon>Panagrolaimomorpha</taxon>
        <taxon>Panagrolaimoidea</taxon>
        <taxon>Panagrolaimidae</taxon>
        <taxon>Panagrolaimus</taxon>
    </lineage>
</organism>
<keyword evidence="2" id="KW-1185">Reference proteome</keyword>
<dbReference type="InterPro" id="IPR050111">
    <property type="entry name" value="C-type_lectin/snaclec_domain"/>
</dbReference>
<dbReference type="InterPro" id="IPR016186">
    <property type="entry name" value="C-type_lectin-like/link_sf"/>
</dbReference>
<dbReference type="Pfam" id="PF00059">
    <property type="entry name" value="Lectin_C"/>
    <property type="match status" value="2"/>
</dbReference>
<dbReference type="Gene3D" id="3.10.100.10">
    <property type="entry name" value="Mannose-Binding Protein A, subunit A"/>
    <property type="match status" value="2"/>
</dbReference>
<reference evidence="3" key="1">
    <citation type="submission" date="2022-11" db="UniProtKB">
        <authorList>
            <consortium name="WormBaseParasite"/>
        </authorList>
    </citation>
    <scope>IDENTIFICATION</scope>
</reference>
<evidence type="ECO:0000313" key="3">
    <source>
        <dbReference type="WBParaSite" id="PDA_v2.g30976.t1"/>
    </source>
</evidence>
<dbReference type="InterPro" id="IPR001304">
    <property type="entry name" value="C-type_lectin-like"/>
</dbReference>
<dbReference type="InterPro" id="IPR016187">
    <property type="entry name" value="CTDL_fold"/>
</dbReference>
<accession>A0A914QH99</accession>
<dbReference type="SMART" id="SM00034">
    <property type="entry name" value="CLECT"/>
    <property type="match status" value="2"/>
</dbReference>
<name>A0A914QH99_9BILA</name>
<dbReference type="AlphaFoldDB" id="A0A914QH99"/>
<dbReference type="SUPFAM" id="SSF56436">
    <property type="entry name" value="C-type lectin-like"/>
    <property type="match status" value="2"/>
</dbReference>